<evidence type="ECO:0000256" key="1">
    <source>
        <dbReference type="ARBA" id="ARBA00005964"/>
    </source>
</evidence>
<feature type="domain" description="Carboxylesterase type B" evidence="7">
    <location>
        <begin position="24"/>
        <end position="511"/>
    </location>
</feature>
<dbReference type="SUPFAM" id="SSF53474">
    <property type="entry name" value="alpha/beta-Hydrolases"/>
    <property type="match status" value="1"/>
</dbReference>
<dbReference type="PROSITE" id="PS00122">
    <property type="entry name" value="CARBOXYLESTERASE_B_1"/>
    <property type="match status" value="1"/>
</dbReference>
<evidence type="ECO:0000313" key="9">
    <source>
        <dbReference type="Proteomes" id="UP000719412"/>
    </source>
</evidence>
<comment type="caution">
    <text evidence="8">The sequence shown here is derived from an EMBL/GenBank/DDBJ whole genome shotgun (WGS) entry which is preliminary data.</text>
</comment>
<accession>A0A8J6LCG3</accession>
<dbReference type="Pfam" id="PF00135">
    <property type="entry name" value="COesterase"/>
    <property type="match status" value="1"/>
</dbReference>
<dbReference type="InterPro" id="IPR019826">
    <property type="entry name" value="Carboxylesterase_B_AS"/>
</dbReference>
<feature type="chain" id="PRO_5035337603" description="Carboxylic ester hydrolase" evidence="6">
    <location>
        <begin position="20"/>
        <end position="559"/>
    </location>
</feature>
<organism evidence="8 9">
    <name type="scientific">Tenebrio molitor</name>
    <name type="common">Yellow mealworm beetle</name>
    <dbReference type="NCBI Taxonomy" id="7067"/>
    <lineage>
        <taxon>Eukaryota</taxon>
        <taxon>Metazoa</taxon>
        <taxon>Ecdysozoa</taxon>
        <taxon>Arthropoda</taxon>
        <taxon>Hexapoda</taxon>
        <taxon>Insecta</taxon>
        <taxon>Pterygota</taxon>
        <taxon>Neoptera</taxon>
        <taxon>Endopterygota</taxon>
        <taxon>Coleoptera</taxon>
        <taxon>Polyphaga</taxon>
        <taxon>Cucujiformia</taxon>
        <taxon>Tenebrionidae</taxon>
        <taxon>Tenebrio</taxon>
    </lineage>
</organism>
<dbReference type="InterPro" id="IPR029058">
    <property type="entry name" value="AB_hydrolase_fold"/>
</dbReference>
<evidence type="ECO:0000259" key="7">
    <source>
        <dbReference type="Pfam" id="PF00135"/>
    </source>
</evidence>
<dbReference type="InterPro" id="IPR019819">
    <property type="entry name" value="Carboxylesterase_B_CS"/>
</dbReference>
<evidence type="ECO:0000256" key="6">
    <source>
        <dbReference type="RuleBase" id="RU361235"/>
    </source>
</evidence>
<dbReference type="Proteomes" id="UP000719412">
    <property type="component" value="Unassembled WGS sequence"/>
</dbReference>
<keyword evidence="2" id="KW-0719">Serine esterase</keyword>
<keyword evidence="3 6" id="KW-0378">Hydrolase</keyword>
<keyword evidence="9" id="KW-1185">Reference proteome</keyword>
<protein>
    <recommendedName>
        <fullName evidence="6">Carboxylic ester hydrolase</fullName>
        <ecNumber evidence="6">3.1.1.-</ecNumber>
    </recommendedName>
</protein>
<dbReference type="InterPro" id="IPR002018">
    <property type="entry name" value="CarbesteraseB"/>
</dbReference>
<feature type="signal peptide" evidence="6">
    <location>
        <begin position="1"/>
        <end position="19"/>
    </location>
</feature>
<dbReference type="PANTHER" id="PTHR43142">
    <property type="entry name" value="CARBOXYLIC ESTER HYDROLASE"/>
    <property type="match status" value="1"/>
</dbReference>
<gene>
    <name evidence="8" type="ORF">GEV33_008178</name>
</gene>
<dbReference type="EMBL" id="JABDTM020024116">
    <property type="protein sequence ID" value="KAH0814613.1"/>
    <property type="molecule type" value="Genomic_DNA"/>
</dbReference>
<dbReference type="PROSITE" id="PS00941">
    <property type="entry name" value="CARBOXYLESTERASE_B_2"/>
    <property type="match status" value="1"/>
</dbReference>
<comment type="similarity">
    <text evidence="1 6">Belongs to the type-B carboxylesterase/lipase family.</text>
</comment>
<reference evidence="8" key="2">
    <citation type="submission" date="2021-08" db="EMBL/GenBank/DDBJ databases">
        <authorList>
            <person name="Eriksson T."/>
        </authorList>
    </citation>
    <scope>NUCLEOTIDE SEQUENCE</scope>
    <source>
        <strain evidence="8">Stoneville</strain>
        <tissue evidence="8">Whole head</tissue>
    </source>
</reference>
<evidence type="ECO:0000313" key="8">
    <source>
        <dbReference type="EMBL" id="KAH0814613.1"/>
    </source>
</evidence>
<sequence>MKFLAILTVLSVLTDVTKCDTLPRVHIPSLGKIEGSYGVSLKGRTFSKFEGVPYAQPPVGRLRFREPVQLKPWSGVWEAKTVYRCMQNFPYTPPGDNYVLGNEDCLYLNIYTPNLNQSANLDVIVFIHGGGFMFGYGGFQEPQFIQDRDVVFISLNYRLGPLGFLSTQDNVVPGNNGLKDQILALHWIKQNAKYFGGNSDSITIAGMSAGGASVHFHYLSPKSRGLFHRGISQSGTTLCPWVLSESPLQKAKNLAAHLGCRTKNNAKMIKCLRRRPGYQITAFVKLFQPWLYTPFTPFGVVVDSWSDNPVLPEHPYMLLKKKKVADLPWIVSYTASEGLFPTSFFYSEKKYLQDIDTRWNDLLPFILDYNYTVDPRLHDMVSQKIRRHYLGNQRVSRSTFSDFVDIASDRLFIGDIYETARLHAAATKSPVYSYYFTHRGAHSRSELRSKSSRNFGASHGDDTVYAFKAYVDVLSTKDDRAMVDLMVDMFASFAHTGKANITTNWQPVSKNIKDPLVRLKIAGPKKLRMEASFLKNAKFWKSLPIMENERLFSNVGEVF</sequence>
<dbReference type="Gene3D" id="3.40.50.1820">
    <property type="entry name" value="alpha/beta hydrolase"/>
    <property type="match status" value="1"/>
</dbReference>
<evidence type="ECO:0000256" key="2">
    <source>
        <dbReference type="ARBA" id="ARBA00022487"/>
    </source>
</evidence>
<proteinExistence type="inferred from homology"/>
<keyword evidence="5" id="KW-0325">Glycoprotein</keyword>
<dbReference type="GO" id="GO:0052689">
    <property type="term" value="F:carboxylic ester hydrolase activity"/>
    <property type="evidence" value="ECO:0007669"/>
    <property type="project" value="UniProtKB-KW"/>
</dbReference>
<keyword evidence="6" id="KW-0732">Signal</keyword>
<dbReference type="EC" id="3.1.1.-" evidence="6"/>
<dbReference type="AlphaFoldDB" id="A0A8J6LCG3"/>
<dbReference type="PANTHER" id="PTHR43142:SF1">
    <property type="entry name" value="CARBOXYLIC ESTER HYDROLASE"/>
    <property type="match status" value="1"/>
</dbReference>
<keyword evidence="4" id="KW-1015">Disulfide bond</keyword>
<name>A0A8J6LCG3_TENMO</name>
<evidence type="ECO:0000256" key="3">
    <source>
        <dbReference type="ARBA" id="ARBA00022801"/>
    </source>
</evidence>
<reference evidence="8" key="1">
    <citation type="journal article" date="2020" name="J Insects Food Feed">
        <title>The yellow mealworm (Tenebrio molitor) genome: a resource for the emerging insects as food and feed industry.</title>
        <authorList>
            <person name="Eriksson T."/>
            <person name="Andere A."/>
            <person name="Kelstrup H."/>
            <person name="Emery V."/>
            <person name="Picard C."/>
        </authorList>
    </citation>
    <scope>NUCLEOTIDE SEQUENCE</scope>
    <source>
        <strain evidence="8">Stoneville</strain>
        <tissue evidence="8">Whole head</tissue>
    </source>
</reference>
<evidence type="ECO:0000256" key="5">
    <source>
        <dbReference type="ARBA" id="ARBA00023180"/>
    </source>
</evidence>
<evidence type="ECO:0000256" key="4">
    <source>
        <dbReference type="ARBA" id="ARBA00023157"/>
    </source>
</evidence>